<protein>
    <recommendedName>
        <fullName evidence="3 8">Malonyl-[acyl-carrier protein] O-methyltransferase</fullName>
        <shortName evidence="8">Malonyl-ACP O-methyltransferase</shortName>
        <ecNumber evidence="3 8">2.1.1.197</ecNumber>
    </recommendedName>
    <alternativeName>
        <fullName evidence="8">Biotin synthesis protein BioC</fullName>
    </alternativeName>
</protein>
<dbReference type="eggNOG" id="COG2226">
    <property type="taxonomic scope" value="Bacteria"/>
</dbReference>
<dbReference type="PANTHER" id="PTHR13090:SF1">
    <property type="entry name" value="ARGININE-HYDROXYLASE NDUFAF5, MITOCHONDRIAL"/>
    <property type="match status" value="1"/>
</dbReference>
<keyword evidence="11" id="KW-1185">Reference proteome</keyword>
<dbReference type="GO" id="GO:0032259">
    <property type="term" value="P:methylation"/>
    <property type="evidence" value="ECO:0007669"/>
    <property type="project" value="UniProtKB-KW"/>
</dbReference>
<dbReference type="HAMAP" id="MF_00835">
    <property type="entry name" value="BioC"/>
    <property type="match status" value="1"/>
</dbReference>
<feature type="domain" description="Methyltransferase type 11" evidence="9">
    <location>
        <begin position="50"/>
        <end position="148"/>
    </location>
</feature>
<comment type="similarity">
    <text evidence="8">Belongs to the methyltransferase superfamily.</text>
</comment>
<dbReference type="UniPathway" id="UPA00078"/>
<dbReference type="InterPro" id="IPR013216">
    <property type="entry name" value="Methyltransf_11"/>
</dbReference>
<dbReference type="STRING" id="59196.RICGR_1440"/>
<dbReference type="OrthoDB" id="9760689at2"/>
<dbReference type="GO" id="GO:0008757">
    <property type="term" value="F:S-adenosylmethionine-dependent methyltransferase activity"/>
    <property type="evidence" value="ECO:0007669"/>
    <property type="project" value="InterPro"/>
</dbReference>
<dbReference type="GO" id="GO:0010340">
    <property type="term" value="F:carboxyl-O-methyltransferase activity"/>
    <property type="evidence" value="ECO:0007669"/>
    <property type="project" value="UniProtKB-UniRule"/>
</dbReference>
<evidence type="ECO:0000256" key="5">
    <source>
        <dbReference type="ARBA" id="ARBA00022679"/>
    </source>
</evidence>
<keyword evidence="4 8" id="KW-0489">Methyltransferase</keyword>
<accession>A8PQ72</accession>
<evidence type="ECO:0000256" key="3">
    <source>
        <dbReference type="ARBA" id="ARBA00012327"/>
    </source>
</evidence>
<evidence type="ECO:0000313" key="11">
    <source>
        <dbReference type="Proteomes" id="UP000054075"/>
    </source>
</evidence>
<evidence type="ECO:0000256" key="1">
    <source>
        <dbReference type="ARBA" id="ARBA00000852"/>
    </source>
</evidence>
<dbReference type="PANTHER" id="PTHR13090">
    <property type="entry name" value="ARGININE-HYDROXYLASE NDUFAF5, MITOCHONDRIAL"/>
    <property type="match status" value="1"/>
</dbReference>
<evidence type="ECO:0000256" key="4">
    <source>
        <dbReference type="ARBA" id="ARBA00022603"/>
    </source>
</evidence>
<dbReference type="InterPro" id="IPR029063">
    <property type="entry name" value="SAM-dependent_MTases_sf"/>
</dbReference>
<evidence type="ECO:0000256" key="7">
    <source>
        <dbReference type="ARBA" id="ARBA00022756"/>
    </source>
</evidence>
<dbReference type="Proteomes" id="UP000054075">
    <property type="component" value="Unassembled WGS sequence"/>
</dbReference>
<name>A8PQ72_9COXI</name>
<dbReference type="InterPro" id="IPR011814">
    <property type="entry name" value="BioC"/>
</dbReference>
<dbReference type="NCBIfam" id="TIGR02072">
    <property type="entry name" value="BioC"/>
    <property type="match status" value="1"/>
</dbReference>
<dbReference type="Gene3D" id="3.40.50.150">
    <property type="entry name" value="Vaccinia Virus protein VP39"/>
    <property type="match status" value="1"/>
</dbReference>
<organism evidence="10 11">
    <name type="scientific">Rickettsiella grylli</name>
    <dbReference type="NCBI Taxonomy" id="59196"/>
    <lineage>
        <taxon>Bacteria</taxon>
        <taxon>Pseudomonadati</taxon>
        <taxon>Pseudomonadota</taxon>
        <taxon>Gammaproteobacteria</taxon>
        <taxon>Legionellales</taxon>
        <taxon>Coxiellaceae</taxon>
        <taxon>Rickettsiella</taxon>
    </lineage>
</organism>
<reference evidence="10" key="1">
    <citation type="submission" date="2006-04" db="EMBL/GenBank/DDBJ databases">
        <authorList>
            <person name="Seshadri R."/>
            <person name="Federici B.A."/>
        </authorList>
    </citation>
    <scope>NUCLEOTIDE SEQUENCE [LARGE SCALE GENOMIC DNA]</scope>
</reference>
<evidence type="ECO:0000256" key="2">
    <source>
        <dbReference type="ARBA" id="ARBA00004746"/>
    </source>
</evidence>
<proteinExistence type="inferred from homology"/>
<dbReference type="AlphaFoldDB" id="A8PQ72"/>
<dbReference type="Pfam" id="PF08241">
    <property type="entry name" value="Methyltransf_11"/>
    <property type="match status" value="1"/>
</dbReference>
<keyword evidence="6 8" id="KW-0949">S-adenosyl-L-methionine</keyword>
<evidence type="ECO:0000256" key="8">
    <source>
        <dbReference type="HAMAP-Rule" id="MF_00835"/>
    </source>
</evidence>
<dbReference type="CDD" id="cd02440">
    <property type="entry name" value="AdoMet_MTases"/>
    <property type="match status" value="1"/>
</dbReference>
<comment type="function">
    <text evidence="8">Converts the free carboxyl group of a malonyl-thioester to its methyl ester by transfer of a methyl group from S-adenosyl-L-methionine (SAM). It allows to synthesize pimeloyl-ACP via the fatty acid synthetic pathway.</text>
</comment>
<evidence type="ECO:0000259" key="9">
    <source>
        <dbReference type="Pfam" id="PF08241"/>
    </source>
</evidence>
<dbReference type="SUPFAM" id="SSF53335">
    <property type="entry name" value="S-adenosyl-L-methionine-dependent methyltransferases"/>
    <property type="match status" value="1"/>
</dbReference>
<dbReference type="GO" id="GO:0009102">
    <property type="term" value="P:biotin biosynthetic process"/>
    <property type="evidence" value="ECO:0007669"/>
    <property type="project" value="UniProtKB-UniRule"/>
</dbReference>
<dbReference type="EC" id="2.1.1.197" evidence="3 8"/>
<keyword evidence="7 8" id="KW-0093">Biotin biosynthesis</keyword>
<evidence type="ECO:0000256" key="6">
    <source>
        <dbReference type="ARBA" id="ARBA00022691"/>
    </source>
</evidence>
<dbReference type="InterPro" id="IPR050602">
    <property type="entry name" value="Malonyl-ACP_OMT"/>
</dbReference>
<comment type="caution">
    <text evidence="10">The sequence shown here is derived from an EMBL/GenBank/DDBJ whole genome shotgun (WGS) entry which is preliminary data.</text>
</comment>
<dbReference type="GO" id="GO:0102130">
    <property type="term" value="F:malonyl-CoA methyltransferase activity"/>
    <property type="evidence" value="ECO:0007669"/>
    <property type="project" value="UniProtKB-EC"/>
</dbReference>
<gene>
    <name evidence="8 10" type="primary">bioC</name>
    <name evidence="10" type="ORF">RICGR_1440</name>
</gene>
<comment type="pathway">
    <text evidence="2 8">Cofactor biosynthesis; biotin biosynthesis.</text>
</comment>
<reference evidence="10" key="2">
    <citation type="submission" date="2007-10" db="EMBL/GenBank/DDBJ databases">
        <authorList>
            <person name="Myers G.S."/>
        </authorList>
    </citation>
    <scope>NUCLEOTIDE SEQUENCE [LARGE SCALE GENOMIC DNA]</scope>
</reference>
<keyword evidence="5 8" id="KW-0808">Transferase</keyword>
<sequence length="289" mass="33426">MINTLDEIQIACRFNKAAKTYDEVAILQQRVGEALLDRLRGIRLQPQTVLDLGCGTGYFTALLKKLYPTAKIIGLDKSNGMLKQAQIKEKKYQWSDTHWINGTAEYLPFNDHRFELVYSNLMLHWSYDLKRSLNEIRRILKPGGLLLFSMVGPDTLKELRDCWKTIDHYTHVHLFLDMHDLGDHLLQASFLDSVVDLEYFTLLYSEVLDLLKELKKLGVQNLSHDRRRSLTSKGSLNKLLDAYEAFRNSTGKLPATWEIIYGHAWSIEKKPKQNSLHEIKIPLKSIIRG</sequence>
<dbReference type="EMBL" id="AAQJ02000001">
    <property type="protein sequence ID" value="EDP45895.1"/>
    <property type="molecule type" value="Genomic_DNA"/>
</dbReference>
<evidence type="ECO:0000313" key="10">
    <source>
        <dbReference type="EMBL" id="EDP45895.1"/>
    </source>
</evidence>
<comment type="catalytic activity">
    <reaction evidence="1 8">
        <text>malonyl-[ACP] + S-adenosyl-L-methionine = malonyl-[ACP] methyl ester + S-adenosyl-L-homocysteine</text>
        <dbReference type="Rhea" id="RHEA:17105"/>
        <dbReference type="Rhea" id="RHEA-COMP:9623"/>
        <dbReference type="Rhea" id="RHEA-COMP:9954"/>
        <dbReference type="ChEBI" id="CHEBI:57856"/>
        <dbReference type="ChEBI" id="CHEBI:59789"/>
        <dbReference type="ChEBI" id="CHEBI:78449"/>
        <dbReference type="ChEBI" id="CHEBI:78845"/>
        <dbReference type="EC" id="2.1.1.197"/>
    </reaction>
</comment>
<dbReference type="RefSeq" id="WP_006034883.1">
    <property type="nucleotide sequence ID" value="NZ_AAQJ02000001.1"/>
</dbReference>